<dbReference type="GO" id="GO:0022857">
    <property type="term" value="F:transmembrane transporter activity"/>
    <property type="evidence" value="ECO:0007669"/>
    <property type="project" value="InterPro"/>
</dbReference>
<gene>
    <name evidence="11" type="ORF">KDI_13450</name>
</gene>
<feature type="transmembrane region" description="Helical" evidence="9">
    <location>
        <begin position="234"/>
        <end position="256"/>
    </location>
</feature>
<keyword evidence="4" id="KW-1003">Cell membrane</keyword>
<evidence type="ECO:0000256" key="3">
    <source>
        <dbReference type="ARBA" id="ARBA00022448"/>
    </source>
</evidence>
<keyword evidence="6" id="KW-0029">Amino-acid transport</keyword>
<dbReference type="Pfam" id="PF00528">
    <property type="entry name" value="BPD_transp_1"/>
    <property type="match status" value="1"/>
</dbReference>
<comment type="caution">
    <text evidence="11">The sequence shown here is derived from an EMBL/GenBank/DDBJ whole genome shotgun (WGS) entry which is preliminary data.</text>
</comment>
<dbReference type="EMBL" id="BIXY01000014">
    <property type="protein sequence ID" value="GCF07781.1"/>
    <property type="molecule type" value="Genomic_DNA"/>
</dbReference>
<feature type="transmembrane region" description="Helical" evidence="9">
    <location>
        <begin position="160"/>
        <end position="180"/>
    </location>
</feature>
<comment type="similarity">
    <text evidence="2">Belongs to the binding-protein-dependent transport system permease family. HisMQ subfamily.</text>
</comment>
<dbReference type="NCBIfam" id="TIGR01726">
    <property type="entry name" value="HEQRo_perm_3TM"/>
    <property type="match status" value="1"/>
</dbReference>
<proteinExistence type="inferred from homology"/>
<keyword evidence="5 9" id="KW-0812">Transmembrane</keyword>
<keyword evidence="12" id="KW-1185">Reference proteome</keyword>
<dbReference type="PANTHER" id="PTHR30614:SF20">
    <property type="entry name" value="GLUTAMINE TRANSPORT SYSTEM PERMEASE PROTEIN GLNP"/>
    <property type="match status" value="1"/>
</dbReference>
<dbReference type="InterPro" id="IPR000515">
    <property type="entry name" value="MetI-like"/>
</dbReference>
<evidence type="ECO:0000256" key="8">
    <source>
        <dbReference type="ARBA" id="ARBA00023136"/>
    </source>
</evidence>
<dbReference type="PROSITE" id="PS50928">
    <property type="entry name" value="ABC_TM1"/>
    <property type="match status" value="1"/>
</dbReference>
<keyword evidence="7 9" id="KW-1133">Transmembrane helix</keyword>
<feature type="transmembrane region" description="Helical" evidence="9">
    <location>
        <begin position="70"/>
        <end position="94"/>
    </location>
</feature>
<name>A0A5A5T8H9_9CHLR</name>
<dbReference type="AlphaFoldDB" id="A0A5A5T8H9"/>
<evidence type="ECO:0000313" key="12">
    <source>
        <dbReference type="Proteomes" id="UP000322530"/>
    </source>
</evidence>
<dbReference type="GO" id="GO:0006865">
    <property type="term" value="P:amino acid transport"/>
    <property type="evidence" value="ECO:0007669"/>
    <property type="project" value="UniProtKB-KW"/>
</dbReference>
<evidence type="ECO:0000256" key="5">
    <source>
        <dbReference type="ARBA" id="ARBA00022692"/>
    </source>
</evidence>
<accession>A0A5A5T8H9</accession>
<evidence type="ECO:0000256" key="1">
    <source>
        <dbReference type="ARBA" id="ARBA00004651"/>
    </source>
</evidence>
<reference evidence="11 12" key="1">
    <citation type="submission" date="2019-01" db="EMBL/GenBank/DDBJ databases">
        <title>Draft genome sequence of Dictyobacter sp. Uno17.</title>
        <authorList>
            <person name="Wang C.M."/>
            <person name="Zheng Y."/>
            <person name="Sakai Y."/>
            <person name="Abe K."/>
            <person name="Yokota A."/>
            <person name="Yabe S."/>
        </authorList>
    </citation>
    <scope>NUCLEOTIDE SEQUENCE [LARGE SCALE GENOMIC DNA]</scope>
    <source>
        <strain evidence="11 12">Uno17</strain>
    </source>
</reference>
<dbReference type="CDD" id="cd06261">
    <property type="entry name" value="TM_PBP2"/>
    <property type="match status" value="1"/>
</dbReference>
<dbReference type="InterPro" id="IPR010065">
    <property type="entry name" value="AA_ABC_transptr_permease_3TM"/>
</dbReference>
<keyword evidence="3 9" id="KW-0813">Transport</keyword>
<dbReference type="RefSeq" id="WP_216368803.1">
    <property type="nucleotide sequence ID" value="NZ_BIXY01000014.1"/>
</dbReference>
<sequence>MSLDLHYKQEKPPDIARKRNLWPRNRMVGANYLYYILLAAVIGAFGYYLYTYRDLSLLYLPEMIRGALVTLLVSVLSGICAIIFGLLGAFGSLARFRPLRWLTGIYVEVIRGTPLLVQLYLWYYGIRLLLSNIGFDPHDMLFNSMTVLQSNSLVPDSFNIFFYGILGLSFNYGAYLTEVFRTGILSVERGQSEAALSLGLDERQTMRYIILPQAIRSIIPPLTNNFITLIQDSAFLSVIAVIELEYITIGFALPQADSNQKMYVFVLGALLYLVMCYPLSVAARMMERRLTPDHA</sequence>
<comment type="subcellular location">
    <subcellularLocation>
        <location evidence="1 9">Cell membrane</location>
        <topology evidence="1 9">Multi-pass membrane protein</topology>
    </subcellularLocation>
</comment>
<protein>
    <submittedName>
        <fullName evidence="11">Glutamine ABC transporter permease</fullName>
    </submittedName>
</protein>
<feature type="domain" description="ABC transmembrane type-1" evidence="10">
    <location>
        <begin position="67"/>
        <end position="283"/>
    </location>
</feature>
<dbReference type="GO" id="GO:0043190">
    <property type="term" value="C:ATP-binding cassette (ABC) transporter complex"/>
    <property type="evidence" value="ECO:0007669"/>
    <property type="project" value="InterPro"/>
</dbReference>
<feature type="transmembrane region" description="Helical" evidence="9">
    <location>
        <begin position="262"/>
        <end position="283"/>
    </location>
</feature>
<dbReference type="Proteomes" id="UP000322530">
    <property type="component" value="Unassembled WGS sequence"/>
</dbReference>
<feature type="transmembrane region" description="Helical" evidence="9">
    <location>
        <begin position="32"/>
        <end position="50"/>
    </location>
</feature>
<feature type="transmembrane region" description="Helical" evidence="9">
    <location>
        <begin position="115"/>
        <end position="135"/>
    </location>
</feature>
<evidence type="ECO:0000313" key="11">
    <source>
        <dbReference type="EMBL" id="GCF07781.1"/>
    </source>
</evidence>
<evidence type="ECO:0000256" key="9">
    <source>
        <dbReference type="RuleBase" id="RU363032"/>
    </source>
</evidence>
<dbReference type="InterPro" id="IPR043429">
    <property type="entry name" value="ArtM/GltK/GlnP/TcyL/YhdX-like"/>
</dbReference>
<evidence type="ECO:0000256" key="4">
    <source>
        <dbReference type="ARBA" id="ARBA00022475"/>
    </source>
</evidence>
<dbReference type="Gene3D" id="1.10.3720.10">
    <property type="entry name" value="MetI-like"/>
    <property type="match status" value="1"/>
</dbReference>
<dbReference type="InterPro" id="IPR035906">
    <property type="entry name" value="MetI-like_sf"/>
</dbReference>
<evidence type="ECO:0000256" key="2">
    <source>
        <dbReference type="ARBA" id="ARBA00010072"/>
    </source>
</evidence>
<dbReference type="SUPFAM" id="SSF161098">
    <property type="entry name" value="MetI-like"/>
    <property type="match status" value="1"/>
</dbReference>
<dbReference type="PANTHER" id="PTHR30614">
    <property type="entry name" value="MEMBRANE COMPONENT OF AMINO ACID ABC TRANSPORTER"/>
    <property type="match status" value="1"/>
</dbReference>
<evidence type="ECO:0000259" key="10">
    <source>
        <dbReference type="PROSITE" id="PS50928"/>
    </source>
</evidence>
<evidence type="ECO:0000256" key="6">
    <source>
        <dbReference type="ARBA" id="ARBA00022970"/>
    </source>
</evidence>
<evidence type="ECO:0000256" key="7">
    <source>
        <dbReference type="ARBA" id="ARBA00022989"/>
    </source>
</evidence>
<organism evidence="11 12">
    <name type="scientific">Dictyobacter arantiisoli</name>
    <dbReference type="NCBI Taxonomy" id="2014874"/>
    <lineage>
        <taxon>Bacteria</taxon>
        <taxon>Bacillati</taxon>
        <taxon>Chloroflexota</taxon>
        <taxon>Ktedonobacteria</taxon>
        <taxon>Ktedonobacterales</taxon>
        <taxon>Dictyobacteraceae</taxon>
        <taxon>Dictyobacter</taxon>
    </lineage>
</organism>
<keyword evidence="8 9" id="KW-0472">Membrane</keyword>